<name>A0A367E931_9ACTN</name>
<dbReference type="InterPro" id="IPR011663">
    <property type="entry name" value="UTRA"/>
</dbReference>
<dbReference type="AlphaFoldDB" id="A0A367E931"/>
<dbReference type="Gene3D" id="1.10.10.10">
    <property type="entry name" value="Winged helix-like DNA-binding domain superfamily/Winged helix DNA-binding domain"/>
    <property type="match status" value="1"/>
</dbReference>
<keyword evidence="1" id="KW-0805">Transcription regulation</keyword>
<organism evidence="6 7">
    <name type="scientific">Streptomyces reniochalinae</name>
    <dbReference type="NCBI Taxonomy" id="2250578"/>
    <lineage>
        <taxon>Bacteria</taxon>
        <taxon>Bacillati</taxon>
        <taxon>Actinomycetota</taxon>
        <taxon>Actinomycetes</taxon>
        <taxon>Kitasatosporales</taxon>
        <taxon>Streptomycetaceae</taxon>
        <taxon>Streptomyces</taxon>
    </lineage>
</organism>
<reference evidence="6 7" key="1">
    <citation type="submission" date="2018-06" db="EMBL/GenBank/DDBJ databases">
        <title>Streptomyces reniochalinae sp. nov. and Streptomyces diacarnus sp. nov. from marine sponges.</title>
        <authorList>
            <person name="Li L."/>
        </authorList>
    </citation>
    <scope>NUCLEOTIDE SEQUENCE [LARGE SCALE GENOMIC DNA]</scope>
    <source>
        <strain evidence="6 7">LHW50302</strain>
    </source>
</reference>
<sequence length="256" mass="28451">MPSKEAPTAREIADELLDRIASGDLESGEKLPSTRELAELHEVGEKTIYRVISLLKASGQVEGRQGKGVFVRAIKPLEWQLHQFERGDRRDDSTSGRDDWKAAAAEQGRTPSQDTPRVSVEPAPPEVAAWLGLKPGTFVVARRRVRRVDGEPFQLADSWFPTGIALDTDLMREEDVTRPGGILAYIGHPQKRLRDEIRSWPPATQEEAQRLELPEGVGTPVTRHARIGYDEAGDPIRVMVTVAPGHLNTLVYELEV</sequence>
<feature type="compositionally biased region" description="Basic and acidic residues" evidence="4">
    <location>
        <begin position="85"/>
        <end position="101"/>
    </location>
</feature>
<dbReference type="SMART" id="SM00866">
    <property type="entry name" value="UTRA"/>
    <property type="match status" value="1"/>
</dbReference>
<dbReference type="SUPFAM" id="SSF64288">
    <property type="entry name" value="Chorismate lyase-like"/>
    <property type="match status" value="1"/>
</dbReference>
<dbReference type="Proteomes" id="UP000253507">
    <property type="component" value="Unassembled WGS sequence"/>
</dbReference>
<keyword evidence="3" id="KW-0804">Transcription</keyword>
<evidence type="ECO:0000259" key="5">
    <source>
        <dbReference type="PROSITE" id="PS50949"/>
    </source>
</evidence>
<protein>
    <submittedName>
        <fullName evidence="6">GntR family transcriptional regulator</fullName>
    </submittedName>
</protein>
<dbReference type="Pfam" id="PF00392">
    <property type="entry name" value="GntR"/>
    <property type="match status" value="1"/>
</dbReference>
<comment type="caution">
    <text evidence="6">The sequence shown here is derived from an EMBL/GenBank/DDBJ whole genome shotgun (WGS) entry which is preliminary data.</text>
</comment>
<dbReference type="GO" id="GO:0003700">
    <property type="term" value="F:DNA-binding transcription factor activity"/>
    <property type="evidence" value="ECO:0007669"/>
    <property type="project" value="InterPro"/>
</dbReference>
<evidence type="ECO:0000256" key="4">
    <source>
        <dbReference type="SAM" id="MobiDB-lite"/>
    </source>
</evidence>
<dbReference type="InterPro" id="IPR036388">
    <property type="entry name" value="WH-like_DNA-bd_sf"/>
</dbReference>
<dbReference type="RefSeq" id="WP_114018700.1">
    <property type="nucleotide sequence ID" value="NZ_QOIM01000043.1"/>
</dbReference>
<evidence type="ECO:0000256" key="3">
    <source>
        <dbReference type="ARBA" id="ARBA00023163"/>
    </source>
</evidence>
<gene>
    <name evidence="6" type="ORF">DQ392_29040</name>
</gene>
<dbReference type="PANTHER" id="PTHR44846">
    <property type="entry name" value="MANNOSYL-D-GLYCERATE TRANSPORT/METABOLISM SYSTEM REPRESSOR MNGR-RELATED"/>
    <property type="match status" value="1"/>
</dbReference>
<proteinExistence type="predicted"/>
<dbReference type="OrthoDB" id="3214900at2"/>
<dbReference type="GO" id="GO:0003677">
    <property type="term" value="F:DNA binding"/>
    <property type="evidence" value="ECO:0007669"/>
    <property type="project" value="UniProtKB-KW"/>
</dbReference>
<dbReference type="PANTHER" id="PTHR44846:SF17">
    <property type="entry name" value="GNTR-FAMILY TRANSCRIPTIONAL REGULATOR"/>
    <property type="match status" value="1"/>
</dbReference>
<keyword evidence="7" id="KW-1185">Reference proteome</keyword>
<dbReference type="InterPro" id="IPR036390">
    <property type="entry name" value="WH_DNA-bd_sf"/>
</dbReference>
<dbReference type="SMART" id="SM00345">
    <property type="entry name" value="HTH_GNTR"/>
    <property type="match status" value="1"/>
</dbReference>
<dbReference type="CDD" id="cd07377">
    <property type="entry name" value="WHTH_GntR"/>
    <property type="match status" value="1"/>
</dbReference>
<feature type="domain" description="HTH gntR-type" evidence="5">
    <location>
        <begin position="6"/>
        <end position="74"/>
    </location>
</feature>
<dbReference type="EMBL" id="QOIM01000043">
    <property type="protein sequence ID" value="RCG14175.1"/>
    <property type="molecule type" value="Genomic_DNA"/>
</dbReference>
<evidence type="ECO:0000256" key="1">
    <source>
        <dbReference type="ARBA" id="ARBA00023015"/>
    </source>
</evidence>
<dbReference type="SUPFAM" id="SSF46785">
    <property type="entry name" value="Winged helix' DNA-binding domain"/>
    <property type="match status" value="1"/>
</dbReference>
<dbReference type="GO" id="GO:0045892">
    <property type="term" value="P:negative regulation of DNA-templated transcription"/>
    <property type="evidence" value="ECO:0007669"/>
    <property type="project" value="TreeGrafter"/>
</dbReference>
<dbReference type="PROSITE" id="PS50949">
    <property type="entry name" value="HTH_GNTR"/>
    <property type="match status" value="1"/>
</dbReference>
<dbReference type="InterPro" id="IPR050679">
    <property type="entry name" value="Bact_HTH_transcr_reg"/>
</dbReference>
<dbReference type="InterPro" id="IPR000524">
    <property type="entry name" value="Tscrpt_reg_HTH_GntR"/>
</dbReference>
<evidence type="ECO:0000313" key="6">
    <source>
        <dbReference type="EMBL" id="RCG14175.1"/>
    </source>
</evidence>
<dbReference type="Gene3D" id="3.40.1410.10">
    <property type="entry name" value="Chorismate lyase-like"/>
    <property type="match status" value="1"/>
</dbReference>
<accession>A0A367E931</accession>
<dbReference type="Pfam" id="PF07702">
    <property type="entry name" value="UTRA"/>
    <property type="match status" value="1"/>
</dbReference>
<evidence type="ECO:0000313" key="7">
    <source>
        <dbReference type="Proteomes" id="UP000253507"/>
    </source>
</evidence>
<evidence type="ECO:0000256" key="2">
    <source>
        <dbReference type="ARBA" id="ARBA00023125"/>
    </source>
</evidence>
<keyword evidence="2" id="KW-0238">DNA-binding</keyword>
<feature type="region of interest" description="Disordered" evidence="4">
    <location>
        <begin position="85"/>
        <end position="121"/>
    </location>
</feature>
<dbReference type="InterPro" id="IPR028978">
    <property type="entry name" value="Chorismate_lyase_/UTRA_dom_sf"/>
</dbReference>